<sequence>MKFLKDSIIIRLSPIKHLAYSDPSKKLKKIIPYEQNKKRKAKDKETISEELSNSNLVVNKTKEKKKEGNVKKRHIKNEDLGFCNKDTYILNSETKKKDDIESEENRSFSLEERDTKDIEYVYISNSTSPLLKTINIQDEFIWDIENNISYNISSDNYSVISSNLDYYSD</sequence>
<comment type="caution">
    <text evidence="1">The sequence shown here is derived from an EMBL/GenBank/DDBJ whole genome shotgun (WGS) entry which is preliminary data.</text>
</comment>
<evidence type="ECO:0000313" key="2">
    <source>
        <dbReference type="Proteomes" id="UP000054454"/>
    </source>
</evidence>
<organism evidence="1 2">
    <name type="scientific">Pneumocystis carinii (strain B80)</name>
    <name type="common">Rat pneumocystis pneumonia agent</name>
    <name type="synonym">Pneumocystis carinii f. sp. carinii</name>
    <dbReference type="NCBI Taxonomy" id="1408658"/>
    <lineage>
        <taxon>Eukaryota</taxon>
        <taxon>Fungi</taxon>
        <taxon>Dikarya</taxon>
        <taxon>Ascomycota</taxon>
        <taxon>Taphrinomycotina</taxon>
        <taxon>Pneumocystomycetes</taxon>
        <taxon>Pneumocystaceae</taxon>
        <taxon>Pneumocystis</taxon>
    </lineage>
</organism>
<reference evidence="2" key="1">
    <citation type="journal article" date="2016" name="Nat. Commun.">
        <title>Genome analysis of three Pneumocystis species reveals adaptation mechanisms to life exclusively in mammalian hosts.</title>
        <authorList>
            <person name="Ma L."/>
            <person name="Chen Z."/>
            <person name="Huang D.W."/>
            <person name="Kutty G."/>
            <person name="Ishihara M."/>
            <person name="Wang H."/>
            <person name="Abouelleil A."/>
            <person name="Bishop L."/>
            <person name="Davey E."/>
            <person name="Deng R."/>
            <person name="Deng X."/>
            <person name="Fan L."/>
            <person name="Fantoni G."/>
            <person name="Fitzgerald M."/>
            <person name="Gogineni E."/>
            <person name="Goldberg J.M."/>
            <person name="Handley G."/>
            <person name="Hu X."/>
            <person name="Huber C."/>
            <person name="Jiao X."/>
            <person name="Jones K."/>
            <person name="Levin J.Z."/>
            <person name="Liu Y."/>
            <person name="Macdonald P."/>
            <person name="Melnikov A."/>
            <person name="Raley C."/>
            <person name="Sassi M."/>
            <person name="Sherman B.T."/>
            <person name="Song X."/>
            <person name="Sykes S."/>
            <person name="Tran B."/>
            <person name="Walsh L."/>
            <person name="Xia Y."/>
            <person name="Yang J."/>
            <person name="Young S."/>
            <person name="Zeng Q."/>
            <person name="Zheng X."/>
            <person name="Stephens R."/>
            <person name="Nusbaum C."/>
            <person name="Birren B.W."/>
            <person name="Azadi P."/>
            <person name="Lempicki R.A."/>
            <person name="Cuomo C.A."/>
            <person name="Kovacs J.A."/>
        </authorList>
    </citation>
    <scope>NUCLEOTIDE SEQUENCE [LARGE SCALE GENOMIC DNA]</scope>
    <source>
        <strain evidence="2">B80</strain>
    </source>
</reference>
<dbReference type="AlphaFoldDB" id="A0A0W4ZPQ7"/>
<name>A0A0W4ZPQ7_PNEC8</name>
<dbReference type="Proteomes" id="UP000054454">
    <property type="component" value="Unassembled WGS sequence"/>
</dbReference>
<proteinExistence type="predicted"/>
<keyword evidence="2" id="KW-1185">Reference proteome</keyword>
<gene>
    <name evidence="1" type="ORF">T552_00846</name>
</gene>
<accession>A0A0W4ZPQ7</accession>
<evidence type="ECO:0000313" key="1">
    <source>
        <dbReference type="EMBL" id="KTW30373.1"/>
    </source>
</evidence>
<dbReference type="VEuPathDB" id="FungiDB:T552_00846"/>
<dbReference type="RefSeq" id="XP_018227164.1">
    <property type="nucleotide sequence ID" value="XM_018369445.1"/>
</dbReference>
<protein>
    <submittedName>
        <fullName evidence="1">Uncharacterized protein</fullName>
    </submittedName>
</protein>
<dbReference type="EMBL" id="LFVZ01000003">
    <property type="protein sequence ID" value="KTW30373.1"/>
    <property type="molecule type" value="Genomic_DNA"/>
</dbReference>
<dbReference type="GeneID" id="28935647"/>
<dbReference type="OrthoDB" id="5419363at2759"/>